<feature type="compositionally biased region" description="Basic and acidic residues" evidence="3">
    <location>
        <begin position="221"/>
        <end position="233"/>
    </location>
</feature>
<feature type="region of interest" description="Disordered" evidence="3">
    <location>
        <begin position="1"/>
        <end position="125"/>
    </location>
</feature>
<name>A0A4U7L172_9BASI</name>
<dbReference type="RefSeq" id="XP_029741473.1">
    <property type="nucleotide sequence ID" value="XM_029882618.1"/>
</dbReference>
<organism evidence="5 6">
    <name type="scientific">Sporisorium graminicola</name>
    <dbReference type="NCBI Taxonomy" id="280036"/>
    <lineage>
        <taxon>Eukaryota</taxon>
        <taxon>Fungi</taxon>
        <taxon>Dikarya</taxon>
        <taxon>Basidiomycota</taxon>
        <taxon>Ustilaginomycotina</taxon>
        <taxon>Ustilaginomycetes</taxon>
        <taxon>Ustilaginales</taxon>
        <taxon>Ustilaginaceae</taxon>
        <taxon>Sporisorium</taxon>
    </lineage>
</organism>
<gene>
    <name evidence="5" type="ORF">EX895_002019</name>
</gene>
<feature type="region of interest" description="Disordered" evidence="3">
    <location>
        <begin position="295"/>
        <end position="326"/>
    </location>
</feature>
<keyword evidence="6" id="KW-1185">Reference proteome</keyword>
<dbReference type="PROSITE" id="PS50102">
    <property type="entry name" value="RRM"/>
    <property type="match status" value="1"/>
</dbReference>
<comment type="similarity">
    <text evidence="1">Belongs to the RRM CPSF6/7 family.</text>
</comment>
<dbReference type="GeneID" id="40724914"/>
<feature type="compositionally biased region" description="Basic and acidic residues" evidence="3">
    <location>
        <begin position="19"/>
        <end position="31"/>
    </location>
</feature>
<sequence length="400" mass="41314">MDDDKFDLYSDDLYSDVLGKPEDDHAMKAEPETEVEQNGSSSSPANTSAKRQRADSTDEKPPTSTQQQSSSNASQPSTSSYQRHQNEPAAPSAPSLPPHPSSSSSHSPAPQRSTMSTLAGRPKVTDPNIQNAVYIGDLNWWATDEEIRQIAASVGVTVSLQDITFSEHKVNGKSKGVAYVETDSEADAKRIKTWFEENDFQFRRANVTLTTSANGNPFRTLPKDPMPKTDRPQRGGMGMGMGGRGGGGMGRGGHSGSQPPMAGAPIRMGGNNAGAPPMGMMNPMMMGMMGAGGNPGTGANSGGRPYGRGGGRGGGGGGGWGNRGGRGGNAGGGAGAGHFNPNFFGMPGAGGMMGMPMNPMMQMGMGSNGGGAAGQQGGGNGSAGMGADDRERKRHRMDEN</sequence>
<evidence type="ECO:0000313" key="6">
    <source>
        <dbReference type="Proteomes" id="UP000306050"/>
    </source>
</evidence>
<feature type="compositionally biased region" description="Acidic residues" evidence="3">
    <location>
        <begin position="1"/>
        <end position="14"/>
    </location>
</feature>
<dbReference type="AlphaFoldDB" id="A0A4U7L172"/>
<feature type="compositionally biased region" description="Polar residues" evidence="3">
    <location>
        <begin position="36"/>
        <end position="49"/>
    </location>
</feature>
<dbReference type="InterPro" id="IPR034772">
    <property type="entry name" value="CPSF6/7"/>
</dbReference>
<feature type="compositionally biased region" description="Low complexity" evidence="3">
    <location>
        <begin position="101"/>
        <end position="110"/>
    </location>
</feature>
<dbReference type="Pfam" id="PF00076">
    <property type="entry name" value="RRM_1"/>
    <property type="match status" value="1"/>
</dbReference>
<dbReference type="GO" id="GO:0006397">
    <property type="term" value="P:mRNA processing"/>
    <property type="evidence" value="ECO:0007669"/>
    <property type="project" value="UniProtKB-KW"/>
</dbReference>
<dbReference type="Gene3D" id="3.30.70.330">
    <property type="match status" value="1"/>
</dbReference>
<dbReference type="SMART" id="SM00360">
    <property type="entry name" value="RRM"/>
    <property type="match status" value="1"/>
</dbReference>
<dbReference type="GO" id="GO:0005634">
    <property type="term" value="C:nucleus"/>
    <property type="evidence" value="ECO:0007669"/>
    <property type="project" value="UniProtKB-SubCell"/>
</dbReference>
<feature type="compositionally biased region" description="Low complexity" evidence="3">
    <location>
        <begin position="62"/>
        <end position="80"/>
    </location>
</feature>
<proteinExistence type="inferred from homology"/>
<dbReference type="OrthoDB" id="10065185at2759"/>
<evidence type="ECO:0000313" key="5">
    <source>
        <dbReference type="EMBL" id="TKY89488.1"/>
    </source>
</evidence>
<dbReference type="CDD" id="cd12372">
    <property type="entry name" value="RRM_CFIm68_CFIm59"/>
    <property type="match status" value="1"/>
</dbReference>
<feature type="compositionally biased region" description="Gly residues" evidence="3">
    <location>
        <begin position="366"/>
        <end position="384"/>
    </location>
</feature>
<accession>A0A4U7L172</accession>
<comment type="caution">
    <text evidence="5">The sequence shown here is derived from an EMBL/GenBank/DDBJ whole genome shotgun (WGS) entry which is preliminary data.</text>
</comment>
<feature type="region of interest" description="Disordered" evidence="3">
    <location>
        <begin position="211"/>
        <end position="270"/>
    </location>
</feature>
<evidence type="ECO:0000256" key="2">
    <source>
        <dbReference type="PROSITE-ProRule" id="PRU00176"/>
    </source>
</evidence>
<dbReference type="EMBL" id="SRRM01000005">
    <property type="protein sequence ID" value="TKY89488.1"/>
    <property type="molecule type" value="Genomic_DNA"/>
</dbReference>
<dbReference type="GO" id="GO:0003723">
    <property type="term" value="F:RNA binding"/>
    <property type="evidence" value="ECO:0007669"/>
    <property type="project" value="UniProtKB-UniRule"/>
</dbReference>
<feature type="region of interest" description="Disordered" evidence="3">
    <location>
        <begin position="365"/>
        <end position="400"/>
    </location>
</feature>
<reference evidence="5 6" key="1">
    <citation type="submission" date="2019-05" db="EMBL/GenBank/DDBJ databases">
        <title>Sporisorium graminicola CBS 10092 draft sequencing and annotation.</title>
        <authorList>
            <person name="Solano-Gonzalez S."/>
            <person name="Caddick M.X."/>
            <person name="Darby A."/>
        </authorList>
    </citation>
    <scope>NUCLEOTIDE SEQUENCE [LARGE SCALE GENOMIC DNA]</scope>
    <source>
        <strain evidence="5 6">CBS 10092</strain>
    </source>
</reference>
<feature type="compositionally biased region" description="Basic and acidic residues" evidence="3">
    <location>
        <begin position="387"/>
        <end position="400"/>
    </location>
</feature>
<dbReference type="InterPro" id="IPR012677">
    <property type="entry name" value="Nucleotide-bd_a/b_plait_sf"/>
</dbReference>
<keyword evidence="2" id="KW-0694">RNA-binding</keyword>
<evidence type="ECO:0000256" key="3">
    <source>
        <dbReference type="SAM" id="MobiDB-lite"/>
    </source>
</evidence>
<feature type="compositionally biased region" description="Gly residues" evidence="3">
    <location>
        <begin position="235"/>
        <end position="255"/>
    </location>
</feature>
<dbReference type="InterPro" id="IPR035979">
    <property type="entry name" value="RBD_domain_sf"/>
</dbReference>
<feature type="compositionally biased region" description="Basic and acidic residues" evidence="3">
    <location>
        <begin position="52"/>
        <end position="61"/>
    </location>
</feature>
<feature type="domain" description="RRM" evidence="4">
    <location>
        <begin position="131"/>
        <end position="212"/>
    </location>
</feature>
<dbReference type="PANTHER" id="PTHR23204">
    <property type="entry name" value="CLEAVAGE AND POLYADENYLATION SPECIFIC FACTOR"/>
    <property type="match status" value="1"/>
</dbReference>
<dbReference type="Proteomes" id="UP000306050">
    <property type="component" value="Chromosome SGRAM_12"/>
</dbReference>
<evidence type="ECO:0000256" key="1">
    <source>
        <dbReference type="ARBA" id="ARBA00006265"/>
    </source>
</evidence>
<dbReference type="InterPro" id="IPR000504">
    <property type="entry name" value="RRM_dom"/>
</dbReference>
<dbReference type="KEGG" id="sgra:EX895_002019"/>
<protein>
    <recommendedName>
        <fullName evidence="4">RRM domain-containing protein</fullName>
    </recommendedName>
</protein>
<dbReference type="SUPFAM" id="SSF54928">
    <property type="entry name" value="RNA-binding domain, RBD"/>
    <property type="match status" value="1"/>
</dbReference>
<evidence type="ECO:0000259" key="4">
    <source>
        <dbReference type="PROSITE" id="PS50102"/>
    </source>
</evidence>